<accession>A0A2Z6QWK5</accession>
<dbReference type="Pfam" id="PF00282">
    <property type="entry name" value="Pyridoxal_deC"/>
    <property type="match status" value="1"/>
</dbReference>
<evidence type="ECO:0000313" key="9">
    <source>
        <dbReference type="EMBL" id="GES91867.1"/>
    </source>
</evidence>
<evidence type="ECO:0000256" key="3">
    <source>
        <dbReference type="ARBA" id="ARBA00022793"/>
    </source>
</evidence>
<dbReference type="AlphaFoldDB" id="A0A2Z6QWK5"/>
<dbReference type="Gene3D" id="3.90.1150.170">
    <property type="match status" value="1"/>
</dbReference>
<dbReference type="PANTHER" id="PTHR45677">
    <property type="entry name" value="GLUTAMATE DECARBOXYLASE-RELATED"/>
    <property type="match status" value="1"/>
</dbReference>
<feature type="modified residue" description="N6-(pyridoxal phosphate)lysine" evidence="6">
    <location>
        <position position="308"/>
    </location>
</feature>
<proteinExistence type="inferred from homology"/>
<keyword evidence="5 7" id="KW-0456">Lyase</keyword>
<dbReference type="Gene3D" id="3.40.640.10">
    <property type="entry name" value="Type I PLP-dependent aspartate aminotransferase-like (Major domain)"/>
    <property type="match status" value="1"/>
</dbReference>
<comment type="caution">
    <text evidence="8">The sequence shown here is derived from an EMBL/GenBank/DDBJ whole genome shotgun (WGS) entry which is preliminary data.</text>
</comment>
<reference evidence="8 10" key="1">
    <citation type="submission" date="2017-11" db="EMBL/GenBank/DDBJ databases">
        <title>The genome of Rhizophagus clarus HR1 reveals common genetic basis of auxotrophy among arbuscular mycorrhizal fungi.</title>
        <authorList>
            <person name="Kobayashi Y."/>
        </authorList>
    </citation>
    <scope>NUCLEOTIDE SEQUENCE [LARGE SCALE GENOMIC DNA]</scope>
    <source>
        <strain evidence="8 10">HR1</strain>
    </source>
</reference>
<dbReference type="STRING" id="94130.A0A2Z6QWK5"/>
<evidence type="ECO:0000313" key="8">
    <source>
        <dbReference type="EMBL" id="GBB90149.1"/>
    </source>
</evidence>
<keyword evidence="10" id="KW-1185">Reference proteome</keyword>
<evidence type="ECO:0000256" key="1">
    <source>
        <dbReference type="ARBA" id="ARBA00001933"/>
    </source>
</evidence>
<dbReference type="GO" id="GO:0005737">
    <property type="term" value="C:cytoplasm"/>
    <property type="evidence" value="ECO:0007669"/>
    <property type="project" value="TreeGrafter"/>
</dbReference>
<evidence type="ECO:0000313" key="10">
    <source>
        <dbReference type="Proteomes" id="UP000247702"/>
    </source>
</evidence>
<dbReference type="InterPro" id="IPR015421">
    <property type="entry name" value="PyrdxlP-dep_Trfase_major"/>
</dbReference>
<dbReference type="EMBL" id="BLAL01000208">
    <property type="protein sequence ID" value="GES91867.1"/>
    <property type="molecule type" value="Genomic_DNA"/>
</dbReference>
<protein>
    <submittedName>
        <fullName evidence="9">Glutamate decarboxylase</fullName>
    </submittedName>
</protein>
<dbReference type="InterPro" id="IPR002129">
    <property type="entry name" value="PyrdxlP-dep_de-COase"/>
</dbReference>
<dbReference type="GO" id="GO:0019752">
    <property type="term" value="P:carboxylic acid metabolic process"/>
    <property type="evidence" value="ECO:0007669"/>
    <property type="project" value="InterPro"/>
</dbReference>
<evidence type="ECO:0000256" key="2">
    <source>
        <dbReference type="ARBA" id="ARBA00009533"/>
    </source>
</evidence>
<dbReference type="OrthoDB" id="392571at2759"/>
<evidence type="ECO:0000256" key="7">
    <source>
        <dbReference type="RuleBase" id="RU000382"/>
    </source>
</evidence>
<dbReference type="Proteomes" id="UP000615446">
    <property type="component" value="Unassembled WGS sequence"/>
</dbReference>
<reference evidence="9" key="2">
    <citation type="submission" date="2019-10" db="EMBL/GenBank/DDBJ databases">
        <title>Conservation and host-specific expression of non-tandemly repeated heterogenous ribosome RNA gene in arbuscular mycorrhizal fungi.</title>
        <authorList>
            <person name="Maeda T."/>
            <person name="Kobayashi Y."/>
            <person name="Nakagawa T."/>
            <person name="Ezawa T."/>
            <person name="Yamaguchi K."/>
            <person name="Bino T."/>
            <person name="Nishimoto Y."/>
            <person name="Shigenobu S."/>
            <person name="Kawaguchi M."/>
        </authorList>
    </citation>
    <scope>NUCLEOTIDE SEQUENCE</scope>
    <source>
        <strain evidence="9">HR1</strain>
    </source>
</reference>
<dbReference type="SUPFAM" id="SSF53383">
    <property type="entry name" value="PLP-dependent transferases"/>
    <property type="match status" value="1"/>
</dbReference>
<dbReference type="Proteomes" id="UP000247702">
    <property type="component" value="Unassembled WGS sequence"/>
</dbReference>
<name>A0A2Z6QWK5_9GLOM</name>
<dbReference type="GO" id="GO:0030170">
    <property type="term" value="F:pyridoxal phosphate binding"/>
    <property type="evidence" value="ECO:0007669"/>
    <property type="project" value="InterPro"/>
</dbReference>
<keyword evidence="4 6" id="KW-0663">Pyridoxal phosphate</keyword>
<keyword evidence="3" id="KW-0210">Decarboxylase</keyword>
<evidence type="ECO:0000256" key="5">
    <source>
        <dbReference type="ARBA" id="ARBA00023239"/>
    </source>
</evidence>
<sequence>MKLYSQEILDDLCDDAAELDLLVSQMKDLMVGYVNEGRKPGAIVVEHKPPEELKKLIDLDLPYAGIGIPGLMPMLQNILRYSVNSWNPGFMDKLYAGTNPVGVVTEMLIALLNANSHVYHVSPVLTLMEDCVSEKLAKLLGMGERSGGITCPGGAFSNQLAMLTARNYLFPEIKTKGYCNLGKKLTVFTSSAGHYSVEKTGMALGLGLDNIIKVPCDDQGRMRPDELERLIIQSLERKETPFFINATAGTTVLGAFDPLKEIGKIAKRYNLWFHVDGSWGGSLVFSDKRKHLIEGSSLADTFVLNPHKLLGTPLQCSFILASDRRIFKQTNSLGAQYLFHEDSKYDLGDGTVGCGRRPDAIKLFIGWKIYGILGYKKRIEHAFKMAEYLTNLVKNNSKFKMVLEDPPNLQVCFWYIPEGMKILDREENENEKKYQIWKEQMALVTKEIHKRLRERGRFLFDYSPLVLNGKELPSFFRVVINAPSINEHYLDELVKEVERAGEGVLKYLEENKNFQNGLRSENHNTNGIRNMNGNGYVNYNGVLGKIGIANGNSTNNNEINDFIIANIIN</sequence>
<dbReference type="InterPro" id="IPR015424">
    <property type="entry name" value="PyrdxlP-dep_Trfase"/>
</dbReference>
<dbReference type="GO" id="GO:0016831">
    <property type="term" value="F:carboxy-lyase activity"/>
    <property type="evidence" value="ECO:0007669"/>
    <property type="project" value="UniProtKB-KW"/>
</dbReference>
<comment type="similarity">
    <text evidence="2 7">Belongs to the group II decarboxylase family.</text>
</comment>
<evidence type="ECO:0000256" key="4">
    <source>
        <dbReference type="ARBA" id="ARBA00022898"/>
    </source>
</evidence>
<dbReference type="EMBL" id="BEXD01000780">
    <property type="protein sequence ID" value="GBB90149.1"/>
    <property type="molecule type" value="Genomic_DNA"/>
</dbReference>
<gene>
    <name evidence="9" type="ORF">RCL2_001866900</name>
    <name evidence="8" type="ORF">RclHR1_01700012</name>
</gene>
<comment type="cofactor">
    <cofactor evidence="1 6 7">
        <name>pyridoxal 5'-phosphate</name>
        <dbReference type="ChEBI" id="CHEBI:597326"/>
    </cofactor>
</comment>
<organism evidence="8 10">
    <name type="scientific">Rhizophagus clarus</name>
    <dbReference type="NCBI Taxonomy" id="94130"/>
    <lineage>
        <taxon>Eukaryota</taxon>
        <taxon>Fungi</taxon>
        <taxon>Fungi incertae sedis</taxon>
        <taxon>Mucoromycota</taxon>
        <taxon>Glomeromycotina</taxon>
        <taxon>Glomeromycetes</taxon>
        <taxon>Glomerales</taxon>
        <taxon>Glomeraceae</taxon>
        <taxon>Rhizophagus</taxon>
    </lineage>
</organism>
<evidence type="ECO:0000256" key="6">
    <source>
        <dbReference type="PIRSR" id="PIRSR602129-50"/>
    </source>
</evidence>
<dbReference type="PANTHER" id="PTHR45677:SF8">
    <property type="entry name" value="CYSTEINE SULFINIC ACID DECARBOXYLASE"/>
    <property type="match status" value="1"/>
</dbReference>